<evidence type="ECO:0000313" key="4">
    <source>
        <dbReference type="Proteomes" id="UP000267128"/>
    </source>
</evidence>
<proteinExistence type="predicted"/>
<keyword evidence="2" id="KW-0812">Transmembrane</keyword>
<keyword evidence="4" id="KW-1185">Reference proteome</keyword>
<protein>
    <submittedName>
        <fullName evidence="3">DUF3105 domain-containing protein</fullName>
    </submittedName>
</protein>
<dbReference type="OrthoDB" id="9809840at2"/>
<comment type="caution">
    <text evidence="3">The sequence shown here is derived from an EMBL/GenBank/DDBJ whole genome shotgun (WGS) entry which is preliminary data.</text>
</comment>
<reference evidence="3 4" key="1">
    <citation type="submission" date="2018-11" db="EMBL/GenBank/DDBJ databases">
        <authorList>
            <person name="Li F."/>
        </authorList>
    </citation>
    <scope>NUCLEOTIDE SEQUENCE [LARGE SCALE GENOMIC DNA]</scope>
    <source>
        <strain evidence="3 4">Gsoil 097</strain>
    </source>
</reference>
<name>A0A3N0CHX8_9ACTN</name>
<keyword evidence="2" id="KW-0472">Membrane</keyword>
<keyword evidence="2" id="KW-1133">Transmembrane helix</keyword>
<gene>
    <name evidence="3" type="ORF">EFK50_15115</name>
</gene>
<organism evidence="3 4">
    <name type="scientific">Nocardioides marmoriginsengisoli</name>
    <dbReference type="NCBI Taxonomy" id="661483"/>
    <lineage>
        <taxon>Bacteria</taxon>
        <taxon>Bacillati</taxon>
        <taxon>Actinomycetota</taxon>
        <taxon>Actinomycetes</taxon>
        <taxon>Propionibacteriales</taxon>
        <taxon>Nocardioidaceae</taxon>
        <taxon>Nocardioides</taxon>
    </lineage>
</organism>
<sequence length="233" mass="25746">MVEKMRQDQQRKERTRSFAILGVCVLIVAALIGTASWKAIQSNNEKKERAAKAITELGKAAAAADCDAILTKPTDKSQTHISAPQPITYADAPPSFGPHRPAAAPFGRPFYGADDRPEVAELVHNLEHGYVIAWYDDTAAKDKAEMDNLKSIAEKYQDAQERFIAAPWHPSDGAAFPEGKHIALTRWSADDKDQADESKQRGNWQYCGSVSGEVTNDFFKKWTNDQSPEPGLM</sequence>
<evidence type="ECO:0000256" key="1">
    <source>
        <dbReference type="SAM" id="MobiDB-lite"/>
    </source>
</evidence>
<feature type="region of interest" description="Disordered" evidence="1">
    <location>
        <begin position="75"/>
        <end position="109"/>
    </location>
</feature>
<feature type="transmembrane region" description="Helical" evidence="2">
    <location>
        <begin position="20"/>
        <end position="40"/>
    </location>
</feature>
<dbReference type="EMBL" id="RJSE01000007">
    <property type="protein sequence ID" value="RNL63042.1"/>
    <property type="molecule type" value="Genomic_DNA"/>
</dbReference>
<dbReference type="AlphaFoldDB" id="A0A3N0CHX8"/>
<evidence type="ECO:0000256" key="2">
    <source>
        <dbReference type="SAM" id="Phobius"/>
    </source>
</evidence>
<dbReference type="Pfam" id="PF11303">
    <property type="entry name" value="DUF3105"/>
    <property type="match status" value="1"/>
</dbReference>
<accession>A0A3N0CHX8</accession>
<evidence type="ECO:0000313" key="3">
    <source>
        <dbReference type="EMBL" id="RNL63042.1"/>
    </source>
</evidence>
<dbReference type="RefSeq" id="WP_123228334.1">
    <property type="nucleotide sequence ID" value="NZ_RJSE01000007.1"/>
</dbReference>
<dbReference type="InterPro" id="IPR021454">
    <property type="entry name" value="DUF3105"/>
</dbReference>
<dbReference type="Proteomes" id="UP000267128">
    <property type="component" value="Unassembled WGS sequence"/>
</dbReference>